<dbReference type="AlphaFoldDB" id="A0A818NHL3"/>
<dbReference type="InterPro" id="IPR036640">
    <property type="entry name" value="ABC1_TM_sf"/>
</dbReference>
<dbReference type="PROSITE" id="PS50929">
    <property type="entry name" value="ABC_TM1F"/>
    <property type="match status" value="2"/>
</dbReference>
<dbReference type="GO" id="GO:0016887">
    <property type="term" value="F:ATP hydrolysis activity"/>
    <property type="evidence" value="ECO:0007669"/>
    <property type="project" value="InterPro"/>
</dbReference>
<feature type="transmembrane region" description="Helical" evidence="9">
    <location>
        <begin position="273"/>
        <end position="297"/>
    </location>
</feature>
<comment type="subcellular location">
    <subcellularLocation>
        <location evidence="1">Membrane</location>
        <topology evidence="1">Multi-pass membrane protein</topology>
    </subcellularLocation>
</comment>
<evidence type="ECO:0000313" key="13">
    <source>
        <dbReference type="Proteomes" id="UP000663869"/>
    </source>
</evidence>
<keyword evidence="8 9" id="KW-0472">Membrane</keyword>
<evidence type="ECO:0000313" key="12">
    <source>
        <dbReference type="EMBL" id="CAF3605928.1"/>
    </source>
</evidence>
<name>A0A818NHL3_9BILA</name>
<dbReference type="InterPro" id="IPR027417">
    <property type="entry name" value="P-loop_NTPase"/>
</dbReference>
<protein>
    <submittedName>
        <fullName evidence="12">Uncharacterized protein</fullName>
    </submittedName>
</protein>
<feature type="transmembrane region" description="Helical" evidence="9">
    <location>
        <begin position="77"/>
        <end position="100"/>
    </location>
</feature>
<evidence type="ECO:0000259" key="11">
    <source>
        <dbReference type="PROSITE" id="PS50929"/>
    </source>
</evidence>
<feature type="transmembrane region" description="Helical" evidence="9">
    <location>
        <begin position="393"/>
        <end position="413"/>
    </location>
</feature>
<dbReference type="PANTHER" id="PTHR43394">
    <property type="entry name" value="ATP-DEPENDENT PERMEASE MDL1, MITOCHONDRIAL"/>
    <property type="match status" value="1"/>
</dbReference>
<comment type="caution">
    <text evidence="12">The sequence shown here is derived from an EMBL/GenBank/DDBJ whole genome shotgun (WGS) entry which is preliminary data.</text>
</comment>
<dbReference type="InterPro" id="IPR003593">
    <property type="entry name" value="AAA+_ATPase"/>
</dbReference>
<feature type="domain" description="ABC transmembrane type-1" evidence="11">
    <location>
        <begin position="798"/>
        <end position="922"/>
    </location>
</feature>
<feature type="domain" description="ABC transmembrane type-1" evidence="11">
    <location>
        <begin position="179"/>
        <end position="424"/>
    </location>
</feature>
<dbReference type="PROSITE" id="PS00211">
    <property type="entry name" value="ABC_TRANSPORTER_1"/>
    <property type="match status" value="2"/>
</dbReference>
<evidence type="ECO:0000256" key="2">
    <source>
        <dbReference type="ARBA" id="ARBA00007577"/>
    </source>
</evidence>
<dbReference type="SUPFAM" id="SSF90123">
    <property type="entry name" value="ABC transporter transmembrane region"/>
    <property type="match status" value="2"/>
</dbReference>
<dbReference type="EMBL" id="CAJNYU010002840">
    <property type="protein sequence ID" value="CAF3605928.1"/>
    <property type="molecule type" value="Genomic_DNA"/>
</dbReference>
<keyword evidence="3" id="KW-0813">Transport</keyword>
<evidence type="ECO:0000256" key="8">
    <source>
        <dbReference type="ARBA" id="ARBA00023136"/>
    </source>
</evidence>
<comment type="similarity">
    <text evidence="2">Belongs to the ABC transporter superfamily. ABCB family. Multidrug resistance exporter (TC 3.A.1.201) subfamily.</text>
</comment>
<dbReference type="GO" id="GO:0005524">
    <property type="term" value="F:ATP binding"/>
    <property type="evidence" value="ECO:0007669"/>
    <property type="project" value="UniProtKB-KW"/>
</dbReference>
<organism evidence="12 13">
    <name type="scientific">Rotaria socialis</name>
    <dbReference type="NCBI Taxonomy" id="392032"/>
    <lineage>
        <taxon>Eukaryota</taxon>
        <taxon>Metazoa</taxon>
        <taxon>Spiralia</taxon>
        <taxon>Gnathifera</taxon>
        <taxon>Rotifera</taxon>
        <taxon>Eurotatoria</taxon>
        <taxon>Bdelloidea</taxon>
        <taxon>Philodinida</taxon>
        <taxon>Philodinidae</taxon>
        <taxon>Rotaria</taxon>
    </lineage>
</organism>
<dbReference type="Pfam" id="PF00005">
    <property type="entry name" value="ABC_tran"/>
    <property type="match status" value="2"/>
</dbReference>
<gene>
    <name evidence="12" type="ORF">FME351_LOCUS22194</name>
</gene>
<dbReference type="Pfam" id="PF00664">
    <property type="entry name" value="ABC_membrane"/>
    <property type="match status" value="2"/>
</dbReference>
<evidence type="ECO:0000256" key="1">
    <source>
        <dbReference type="ARBA" id="ARBA00004141"/>
    </source>
</evidence>
<keyword evidence="5" id="KW-0547">Nucleotide-binding</keyword>
<keyword evidence="6" id="KW-0067">ATP-binding</keyword>
<dbReference type="Gene3D" id="1.20.1560.10">
    <property type="entry name" value="ABC transporter type 1, transmembrane domain"/>
    <property type="match status" value="1"/>
</dbReference>
<evidence type="ECO:0000256" key="3">
    <source>
        <dbReference type="ARBA" id="ARBA00022448"/>
    </source>
</evidence>
<feature type="transmembrane region" description="Helical" evidence="9">
    <location>
        <begin position="770"/>
        <end position="794"/>
    </location>
</feature>
<evidence type="ECO:0000256" key="9">
    <source>
        <dbReference type="SAM" id="Phobius"/>
    </source>
</evidence>
<feature type="transmembrane region" description="Helical" evidence="9">
    <location>
        <begin position="884"/>
        <end position="904"/>
    </location>
</feature>
<feature type="domain" description="ABC transporter" evidence="10">
    <location>
        <begin position="928"/>
        <end position="1167"/>
    </location>
</feature>
<reference evidence="12" key="1">
    <citation type="submission" date="2021-02" db="EMBL/GenBank/DDBJ databases">
        <authorList>
            <person name="Nowell W R."/>
        </authorList>
    </citation>
    <scope>NUCLEOTIDE SEQUENCE</scope>
</reference>
<accession>A0A818NHL3</accession>
<dbReference type="SUPFAM" id="SSF52540">
    <property type="entry name" value="P-loop containing nucleoside triphosphate hydrolases"/>
    <property type="match status" value="2"/>
</dbReference>
<evidence type="ECO:0000256" key="4">
    <source>
        <dbReference type="ARBA" id="ARBA00022692"/>
    </source>
</evidence>
<dbReference type="InterPro" id="IPR039421">
    <property type="entry name" value="Type_1_exporter"/>
</dbReference>
<dbReference type="Gene3D" id="3.40.50.300">
    <property type="entry name" value="P-loop containing nucleotide triphosphate hydrolases"/>
    <property type="match status" value="2"/>
</dbReference>
<dbReference type="CDD" id="cd18577">
    <property type="entry name" value="ABC_6TM_Pgp_ABCB1_D1_like"/>
    <property type="match status" value="1"/>
</dbReference>
<feature type="transmembrane region" description="Helical" evidence="9">
    <location>
        <begin position="859"/>
        <end position="878"/>
    </location>
</feature>
<keyword evidence="4 9" id="KW-0812">Transmembrane</keyword>
<dbReference type="PROSITE" id="PS50893">
    <property type="entry name" value="ABC_TRANSPORTER_2"/>
    <property type="match status" value="2"/>
</dbReference>
<evidence type="ECO:0000256" key="6">
    <source>
        <dbReference type="ARBA" id="ARBA00022840"/>
    </source>
</evidence>
<dbReference type="InterPro" id="IPR003439">
    <property type="entry name" value="ABC_transporter-like_ATP-bd"/>
</dbReference>
<dbReference type="GO" id="GO:0015421">
    <property type="term" value="F:ABC-type oligopeptide transporter activity"/>
    <property type="evidence" value="ECO:0007669"/>
    <property type="project" value="TreeGrafter"/>
</dbReference>
<dbReference type="InterPro" id="IPR011527">
    <property type="entry name" value="ABC1_TM_dom"/>
</dbReference>
<dbReference type="PANTHER" id="PTHR43394:SF27">
    <property type="entry name" value="ATP-DEPENDENT TRANSLOCASE ABCB1-LIKE"/>
    <property type="match status" value="1"/>
</dbReference>
<dbReference type="InterPro" id="IPR017871">
    <property type="entry name" value="ABC_transporter-like_CS"/>
</dbReference>
<dbReference type="GO" id="GO:0090374">
    <property type="term" value="P:oligopeptide export from mitochondrion"/>
    <property type="evidence" value="ECO:0007669"/>
    <property type="project" value="TreeGrafter"/>
</dbReference>
<evidence type="ECO:0000256" key="7">
    <source>
        <dbReference type="ARBA" id="ARBA00022989"/>
    </source>
</evidence>
<evidence type="ECO:0000256" key="5">
    <source>
        <dbReference type="ARBA" id="ARBA00022741"/>
    </source>
</evidence>
<sequence length="1171" mass="131601">MTEIQPLLKTDDSIFSHDDHNFKKNSLYTELLDWWRSLFLKKHHDDYEETNNMNNTGIKRPSVGFCQFFRFANRIDWLMSCIAIFAAASYGLCYTGQLFVSGKLMGTFALQSFSDFGHHQIQCNLPNMTSTNKSCPLGINFNLLNDTGLKKLCYSANATSASPLFMSMVEFQNDVMNKIYWLIAIAIIQFICLFTFNFLFNLTVRRQAVRMRVCLFETLVQQSMSYFDTNSSRQFNAALFDNIEKFITGISGDLGIAIATLVFSVSCAVTSVIIYWQLALILMCIVPLLIVSLYAFMMLTGKEAAVELNAYAKAGEIAQEVFSSLRTVLSLNGAHFEQNRYQQELHRTHWSSVRKGVVYGLFEGWNSFTLYMIYALGFLFGSILMHEEGRNKLNIGTIILVITLFTQGIYLIGMIGPCLQALAEAQVAIKEVFRLIDETNGTDDNETKVWQDSDNENTTVDFNGDICFDNVTFEYPTRHHTTVLQNLTFVARAGETTALVGSSGSGKSTCMSLLLRLYEPSSGNITINGKSIRDYNVKKLRQSIGVVNQEPILFDTTIYENILYGNKKATRSQIEEAAREANAHNFIMQLTEKYDTLVGERSIQLSGGEKQRVALARTLVKQPVLLLLDEATSALDNINENIVQEALSRTCKNRTTIVIAHRLATVRHADCIYVLDKGKIVESGTHETLMSQEGSKYREMVQVQQLETIENDDDIRWNQEQLKDENEKQTWERSRLLSDIQDANRDKKIALSTSGYHIFLKILAMNRPEWNIILVGCLACLTSGAIQSIGIVLLTKMVYFTAFAVAGSKLTQRVRSKAFTCLLRQEVAYFDEPENSSGALCARLSSDAMALQEMSGTRLSIIVETFSMLAFGISLGFYFSWHLTLIVCVVLPIIIAFCVLDIYLQMKVSDATGLALQRASSVDFHGEIEFNQVKFIYPSRPKTSILNNLQLTIKAGQRVALVGPSGCGKSTIAQLLERFYDVTRGQLHLDGIDIRQLNIKWIRSRLGLVSQEPVLFGMTIAKNIAYGKENISMEEIMDAANKANIHSFIQQLPEGYETNVGRKGSQMSGGEKQRIAIARILVRRPKVLILDEATSAMDSYNEQVVQEALERAQDEDPSRTSVIIAHRLSTIRSCDVICVIGKGRVMESGSHAELIQQRGVYYQMYTHNGSS</sequence>
<dbReference type="Proteomes" id="UP000663869">
    <property type="component" value="Unassembled WGS sequence"/>
</dbReference>
<keyword evidence="7 9" id="KW-1133">Transmembrane helix</keyword>
<dbReference type="CDD" id="cd03249">
    <property type="entry name" value="ABC_MTABC3_MDL1_MDL2"/>
    <property type="match status" value="2"/>
</dbReference>
<dbReference type="SMART" id="SM00382">
    <property type="entry name" value="AAA"/>
    <property type="match status" value="2"/>
</dbReference>
<proteinExistence type="inferred from homology"/>
<evidence type="ECO:0000259" key="10">
    <source>
        <dbReference type="PROSITE" id="PS50893"/>
    </source>
</evidence>
<feature type="domain" description="ABC transporter" evidence="10">
    <location>
        <begin position="466"/>
        <end position="702"/>
    </location>
</feature>
<feature type="transmembrane region" description="Helical" evidence="9">
    <location>
        <begin position="179"/>
        <end position="202"/>
    </location>
</feature>
<dbReference type="FunFam" id="3.40.50.300:FF:000205">
    <property type="entry name" value="ABC transporter B family member 4"/>
    <property type="match status" value="2"/>
</dbReference>
<dbReference type="GO" id="GO:0005743">
    <property type="term" value="C:mitochondrial inner membrane"/>
    <property type="evidence" value="ECO:0007669"/>
    <property type="project" value="TreeGrafter"/>
</dbReference>